<evidence type="ECO:0000313" key="1">
    <source>
        <dbReference type="EMBL" id="KAF2766919.1"/>
    </source>
</evidence>
<evidence type="ECO:0008006" key="3">
    <source>
        <dbReference type="Google" id="ProtNLM"/>
    </source>
</evidence>
<gene>
    <name evidence="1" type="ORF">EJ03DRAFT_338058</name>
</gene>
<proteinExistence type="predicted"/>
<sequence length="226" mass="25843">METFANSHLGKLPPELRNRIYEYAFDTVISVTPSYPGEGRTPICHERCCRQSVRDPHAISLTATCKALRAESLGLFYRNVTINLCIANMVISQSWRITLFLDRLDRNPIVLPCLAKIVIEAGRFVFLLDFCRRTIEVIIAILREGRLPAIETMLVWATLLYGNDREKVIKHAELEIDVVDLPRSARKAVKQLEEIDEQEMAAPSQSYIVGRNRILNSIRHLKRLEG</sequence>
<name>A0A6G1L2Y6_9PEZI</name>
<organism evidence="1 2">
    <name type="scientific">Teratosphaeria nubilosa</name>
    <dbReference type="NCBI Taxonomy" id="161662"/>
    <lineage>
        <taxon>Eukaryota</taxon>
        <taxon>Fungi</taxon>
        <taxon>Dikarya</taxon>
        <taxon>Ascomycota</taxon>
        <taxon>Pezizomycotina</taxon>
        <taxon>Dothideomycetes</taxon>
        <taxon>Dothideomycetidae</taxon>
        <taxon>Mycosphaerellales</taxon>
        <taxon>Teratosphaeriaceae</taxon>
        <taxon>Teratosphaeria</taxon>
    </lineage>
</organism>
<dbReference type="AlphaFoldDB" id="A0A6G1L2Y6"/>
<keyword evidence="2" id="KW-1185">Reference proteome</keyword>
<reference evidence="1" key="1">
    <citation type="journal article" date="2020" name="Stud. Mycol.">
        <title>101 Dothideomycetes genomes: a test case for predicting lifestyles and emergence of pathogens.</title>
        <authorList>
            <person name="Haridas S."/>
            <person name="Albert R."/>
            <person name="Binder M."/>
            <person name="Bloem J."/>
            <person name="Labutti K."/>
            <person name="Salamov A."/>
            <person name="Andreopoulos B."/>
            <person name="Baker S."/>
            <person name="Barry K."/>
            <person name="Bills G."/>
            <person name="Bluhm B."/>
            <person name="Cannon C."/>
            <person name="Castanera R."/>
            <person name="Culley D."/>
            <person name="Daum C."/>
            <person name="Ezra D."/>
            <person name="Gonzalez J."/>
            <person name="Henrissat B."/>
            <person name="Kuo A."/>
            <person name="Liang C."/>
            <person name="Lipzen A."/>
            <person name="Lutzoni F."/>
            <person name="Magnuson J."/>
            <person name="Mondo S."/>
            <person name="Nolan M."/>
            <person name="Ohm R."/>
            <person name="Pangilinan J."/>
            <person name="Park H.-J."/>
            <person name="Ramirez L."/>
            <person name="Alfaro M."/>
            <person name="Sun H."/>
            <person name="Tritt A."/>
            <person name="Yoshinaga Y."/>
            <person name="Zwiers L.-H."/>
            <person name="Turgeon B."/>
            <person name="Goodwin S."/>
            <person name="Spatafora J."/>
            <person name="Crous P."/>
            <person name="Grigoriev I."/>
        </authorList>
    </citation>
    <scope>NUCLEOTIDE SEQUENCE</scope>
    <source>
        <strain evidence="1">CBS 116005</strain>
    </source>
</reference>
<dbReference type="Proteomes" id="UP000799436">
    <property type="component" value="Unassembled WGS sequence"/>
</dbReference>
<dbReference type="InterPro" id="IPR038883">
    <property type="entry name" value="AN11006-like"/>
</dbReference>
<accession>A0A6G1L2Y6</accession>
<dbReference type="PANTHER" id="PTHR42085:SF1">
    <property type="entry name" value="F-BOX DOMAIN-CONTAINING PROTEIN"/>
    <property type="match status" value="1"/>
</dbReference>
<dbReference type="OrthoDB" id="5413827at2759"/>
<dbReference type="PANTHER" id="PTHR42085">
    <property type="entry name" value="F-BOX DOMAIN-CONTAINING PROTEIN"/>
    <property type="match status" value="1"/>
</dbReference>
<evidence type="ECO:0000313" key="2">
    <source>
        <dbReference type="Proteomes" id="UP000799436"/>
    </source>
</evidence>
<protein>
    <recommendedName>
        <fullName evidence="3">F-box domain-containing protein</fullName>
    </recommendedName>
</protein>
<dbReference type="EMBL" id="ML995864">
    <property type="protein sequence ID" value="KAF2766919.1"/>
    <property type="molecule type" value="Genomic_DNA"/>
</dbReference>